<dbReference type="SMART" id="SM00327">
    <property type="entry name" value="VWA"/>
    <property type="match status" value="1"/>
</dbReference>
<dbReference type="AlphaFoldDB" id="A0A6J8B8J7"/>
<dbReference type="PANTHER" id="PTHR24020">
    <property type="entry name" value="COLLAGEN ALPHA"/>
    <property type="match status" value="1"/>
</dbReference>
<dbReference type="OrthoDB" id="6162049at2759"/>
<dbReference type="InterPro" id="IPR036465">
    <property type="entry name" value="vWFA_dom_sf"/>
</dbReference>
<organism evidence="2 3">
    <name type="scientific">Mytilus coruscus</name>
    <name type="common">Sea mussel</name>
    <dbReference type="NCBI Taxonomy" id="42192"/>
    <lineage>
        <taxon>Eukaryota</taxon>
        <taxon>Metazoa</taxon>
        <taxon>Spiralia</taxon>
        <taxon>Lophotrochozoa</taxon>
        <taxon>Mollusca</taxon>
        <taxon>Bivalvia</taxon>
        <taxon>Autobranchia</taxon>
        <taxon>Pteriomorphia</taxon>
        <taxon>Mytilida</taxon>
        <taxon>Mytiloidea</taxon>
        <taxon>Mytilidae</taxon>
        <taxon>Mytilinae</taxon>
        <taxon>Mytilus</taxon>
    </lineage>
</organism>
<feature type="domain" description="VWFA" evidence="1">
    <location>
        <begin position="1"/>
        <end position="151"/>
    </location>
</feature>
<gene>
    <name evidence="2" type="ORF">MCOR_15039</name>
</gene>
<proteinExistence type="predicted"/>
<protein>
    <recommendedName>
        <fullName evidence="1">VWFA domain-containing protein</fullName>
    </recommendedName>
</protein>
<dbReference type="Gene3D" id="3.40.50.410">
    <property type="entry name" value="von Willebrand factor, type A domain"/>
    <property type="match status" value="1"/>
</dbReference>
<dbReference type="InterPro" id="IPR050525">
    <property type="entry name" value="ECM_Assembly_Org"/>
</dbReference>
<evidence type="ECO:0000259" key="1">
    <source>
        <dbReference type="PROSITE" id="PS50234"/>
    </source>
</evidence>
<reference evidence="2 3" key="1">
    <citation type="submission" date="2020-06" db="EMBL/GenBank/DDBJ databases">
        <authorList>
            <person name="Li R."/>
            <person name="Bekaert M."/>
        </authorList>
    </citation>
    <scope>NUCLEOTIDE SEQUENCE [LARGE SCALE GENOMIC DNA]</scope>
    <source>
        <strain evidence="3">wild</strain>
    </source>
</reference>
<keyword evidence="3" id="KW-1185">Reference proteome</keyword>
<dbReference type="EMBL" id="CACVKT020002616">
    <property type="protein sequence ID" value="CAC5378909.1"/>
    <property type="molecule type" value="Genomic_DNA"/>
</dbReference>
<accession>A0A6J8B8J7</accession>
<dbReference type="PANTHER" id="PTHR24020:SF84">
    <property type="entry name" value="VWFA DOMAIN-CONTAINING PROTEIN"/>
    <property type="match status" value="1"/>
</dbReference>
<sequence length="193" mass="21497">MVGNLTIGTNYVHIGVVTFDSSAYLRVKIGQYNETASNQNAILKIPYTHGGTSTDIALQFVLSQVFVPQAGDRHDAKDVLVVLTDGISGNPENTAKQAYFFKERHIQVISVGIGRNTNKQELTDMASVPDYVFNVIDFSKLVTLQSTIKALACNTDGNINFIMTYSVIVVSFTQNNRHLTYQNMQFVRKQINR</sequence>
<evidence type="ECO:0000313" key="2">
    <source>
        <dbReference type="EMBL" id="CAC5378909.1"/>
    </source>
</evidence>
<evidence type="ECO:0000313" key="3">
    <source>
        <dbReference type="Proteomes" id="UP000507470"/>
    </source>
</evidence>
<dbReference type="InterPro" id="IPR002035">
    <property type="entry name" value="VWF_A"/>
</dbReference>
<dbReference type="Proteomes" id="UP000507470">
    <property type="component" value="Unassembled WGS sequence"/>
</dbReference>
<dbReference type="SUPFAM" id="SSF53300">
    <property type="entry name" value="vWA-like"/>
    <property type="match status" value="1"/>
</dbReference>
<dbReference type="Pfam" id="PF00092">
    <property type="entry name" value="VWA"/>
    <property type="match status" value="1"/>
</dbReference>
<dbReference type="PROSITE" id="PS50234">
    <property type="entry name" value="VWFA"/>
    <property type="match status" value="1"/>
</dbReference>
<name>A0A6J8B8J7_MYTCO</name>